<reference evidence="2 3" key="1">
    <citation type="journal article" date="2018" name="Front. Plant Sci.">
        <title>Red Clover (Trifolium pratense) and Zigzag Clover (T. medium) - A Picture of Genomic Similarities and Differences.</title>
        <authorList>
            <person name="Dluhosova J."/>
            <person name="Istvanek J."/>
            <person name="Nedelnik J."/>
            <person name="Repkova J."/>
        </authorList>
    </citation>
    <scope>NUCLEOTIDE SEQUENCE [LARGE SCALE GENOMIC DNA]</scope>
    <source>
        <strain evidence="3">cv. 10/8</strain>
        <tissue evidence="2">Leaf</tissue>
    </source>
</reference>
<proteinExistence type="predicted"/>
<keyword evidence="3" id="KW-1185">Reference proteome</keyword>
<evidence type="ECO:0000256" key="1">
    <source>
        <dbReference type="SAM" id="MobiDB-lite"/>
    </source>
</evidence>
<protein>
    <submittedName>
        <fullName evidence="2">Uncharacterized protein</fullName>
    </submittedName>
</protein>
<dbReference type="Proteomes" id="UP000265520">
    <property type="component" value="Unassembled WGS sequence"/>
</dbReference>
<dbReference type="EMBL" id="LXQA010319472">
    <property type="protein sequence ID" value="MCI43585.1"/>
    <property type="molecule type" value="Genomic_DNA"/>
</dbReference>
<comment type="caution">
    <text evidence="2">The sequence shown here is derived from an EMBL/GenBank/DDBJ whole genome shotgun (WGS) entry which is preliminary data.</text>
</comment>
<feature type="region of interest" description="Disordered" evidence="1">
    <location>
        <begin position="1"/>
        <end position="43"/>
    </location>
</feature>
<name>A0A392S6R8_9FABA</name>
<dbReference type="AlphaFoldDB" id="A0A392S6R8"/>
<accession>A0A392S6R8</accession>
<evidence type="ECO:0000313" key="3">
    <source>
        <dbReference type="Proteomes" id="UP000265520"/>
    </source>
</evidence>
<evidence type="ECO:0000313" key="2">
    <source>
        <dbReference type="EMBL" id="MCI43585.1"/>
    </source>
</evidence>
<organism evidence="2 3">
    <name type="scientific">Trifolium medium</name>
    <dbReference type="NCBI Taxonomy" id="97028"/>
    <lineage>
        <taxon>Eukaryota</taxon>
        <taxon>Viridiplantae</taxon>
        <taxon>Streptophyta</taxon>
        <taxon>Embryophyta</taxon>
        <taxon>Tracheophyta</taxon>
        <taxon>Spermatophyta</taxon>
        <taxon>Magnoliopsida</taxon>
        <taxon>eudicotyledons</taxon>
        <taxon>Gunneridae</taxon>
        <taxon>Pentapetalae</taxon>
        <taxon>rosids</taxon>
        <taxon>fabids</taxon>
        <taxon>Fabales</taxon>
        <taxon>Fabaceae</taxon>
        <taxon>Papilionoideae</taxon>
        <taxon>50 kb inversion clade</taxon>
        <taxon>NPAAA clade</taxon>
        <taxon>Hologalegina</taxon>
        <taxon>IRL clade</taxon>
        <taxon>Trifolieae</taxon>
        <taxon>Trifolium</taxon>
    </lineage>
</organism>
<sequence length="71" mass="7198">MVHTGGDVVERDAGGRESMLNVKRETSGVAVSGDGEGTVEVGIEEGGGDVLSYGVGVEVSGDLTVFYVPPD</sequence>